<dbReference type="PANTHER" id="PTHR23235">
    <property type="entry name" value="KRUEPPEL-LIKE TRANSCRIPTION FACTOR"/>
    <property type="match status" value="1"/>
</dbReference>
<evidence type="ECO:0000256" key="9">
    <source>
        <dbReference type="ARBA" id="ARBA00023125"/>
    </source>
</evidence>
<dbReference type="FunFam" id="3.30.160.60:FF:001732">
    <property type="entry name" value="Zgc:162936"/>
    <property type="match status" value="1"/>
</dbReference>
<evidence type="ECO:0000256" key="5">
    <source>
        <dbReference type="ARBA" id="ARBA00022737"/>
    </source>
</evidence>
<evidence type="ECO:0000256" key="8">
    <source>
        <dbReference type="ARBA" id="ARBA00023015"/>
    </source>
</evidence>
<evidence type="ECO:0000256" key="10">
    <source>
        <dbReference type="ARBA" id="ARBA00023163"/>
    </source>
</evidence>
<evidence type="ECO:0000313" key="16">
    <source>
        <dbReference type="Proteomes" id="UP001460270"/>
    </source>
</evidence>
<dbReference type="FunFam" id="3.30.160.60:FF:000624">
    <property type="entry name" value="zinc finger protein 697"/>
    <property type="match status" value="1"/>
</dbReference>
<gene>
    <name evidence="15" type="ORF">WMY93_007042</name>
</gene>
<feature type="domain" description="C2H2-type" evidence="14">
    <location>
        <begin position="337"/>
        <end position="364"/>
    </location>
</feature>
<dbReference type="GO" id="GO:0045893">
    <property type="term" value="P:positive regulation of DNA-templated transcription"/>
    <property type="evidence" value="ECO:0007669"/>
    <property type="project" value="UniProtKB-ARBA"/>
</dbReference>
<evidence type="ECO:0000256" key="1">
    <source>
        <dbReference type="ARBA" id="ARBA00003767"/>
    </source>
</evidence>
<evidence type="ECO:0000259" key="14">
    <source>
        <dbReference type="PROSITE" id="PS50157"/>
    </source>
</evidence>
<dbReference type="FunFam" id="3.30.160.60:FF:001134">
    <property type="entry name" value="Zinc finger protein 70"/>
    <property type="match status" value="1"/>
</dbReference>
<feature type="domain" description="C2H2-type" evidence="14">
    <location>
        <begin position="280"/>
        <end position="307"/>
    </location>
</feature>
<feature type="domain" description="C2H2-type" evidence="14">
    <location>
        <begin position="252"/>
        <end position="279"/>
    </location>
</feature>
<evidence type="ECO:0000256" key="4">
    <source>
        <dbReference type="ARBA" id="ARBA00022723"/>
    </source>
</evidence>
<evidence type="ECO:0000313" key="15">
    <source>
        <dbReference type="EMBL" id="KAK7930647.1"/>
    </source>
</evidence>
<accession>A0AAW0PV39</accession>
<proteinExistence type="inferred from homology"/>
<feature type="region of interest" description="Disordered" evidence="13">
    <location>
        <begin position="113"/>
        <end position="146"/>
    </location>
</feature>
<dbReference type="GO" id="GO:0000981">
    <property type="term" value="F:DNA-binding transcription factor activity, RNA polymerase II-specific"/>
    <property type="evidence" value="ECO:0007669"/>
    <property type="project" value="TreeGrafter"/>
</dbReference>
<dbReference type="SUPFAM" id="SSF57667">
    <property type="entry name" value="beta-beta-alpha zinc fingers"/>
    <property type="match status" value="3"/>
</dbReference>
<keyword evidence="7" id="KW-0862">Zinc</keyword>
<dbReference type="EMBL" id="JBBPFD010000004">
    <property type="protein sequence ID" value="KAK7930647.1"/>
    <property type="molecule type" value="Genomic_DNA"/>
</dbReference>
<dbReference type="AlphaFoldDB" id="A0AAW0PV39"/>
<dbReference type="GO" id="GO:0005634">
    <property type="term" value="C:nucleus"/>
    <property type="evidence" value="ECO:0007669"/>
    <property type="project" value="UniProtKB-SubCell"/>
</dbReference>
<feature type="domain" description="C2H2-type" evidence="14">
    <location>
        <begin position="224"/>
        <end position="251"/>
    </location>
</feature>
<comment type="function">
    <text evidence="1">May be involved in transcriptional regulation.</text>
</comment>
<keyword evidence="6 12" id="KW-0863">Zinc-finger</keyword>
<dbReference type="Proteomes" id="UP001460270">
    <property type="component" value="Unassembled WGS sequence"/>
</dbReference>
<dbReference type="GO" id="GO:0000978">
    <property type="term" value="F:RNA polymerase II cis-regulatory region sequence-specific DNA binding"/>
    <property type="evidence" value="ECO:0007669"/>
    <property type="project" value="TreeGrafter"/>
</dbReference>
<dbReference type="GO" id="GO:0008270">
    <property type="term" value="F:zinc ion binding"/>
    <property type="evidence" value="ECO:0007669"/>
    <property type="project" value="UniProtKB-KW"/>
</dbReference>
<organism evidence="15 16">
    <name type="scientific">Mugilogobius chulae</name>
    <name type="common">yellowstripe goby</name>
    <dbReference type="NCBI Taxonomy" id="88201"/>
    <lineage>
        <taxon>Eukaryota</taxon>
        <taxon>Metazoa</taxon>
        <taxon>Chordata</taxon>
        <taxon>Craniata</taxon>
        <taxon>Vertebrata</taxon>
        <taxon>Euteleostomi</taxon>
        <taxon>Actinopterygii</taxon>
        <taxon>Neopterygii</taxon>
        <taxon>Teleostei</taxon>
        <taxon>Neoteleostei</taxon>
        <taxon>Acanthomorphata</taxon>
        <taxon>Gobiaria</taxon>
        <taxon>Gobiiformes</taxon>
        <taxon>Gobioidei</taxon>
        <taxon>Gobiidae</taxon>
        <taxon>Gobionellinae</taxon>
        <taxon>Mugilogobius</taxon>
    </lineage>
</organism>
<name>A0AAW0PV39_9GOBI</name>
<keyword evidence="9" id="KW-0238">DNA-binding</keyword>
<keyword evidence="10" id="KW-0804">Transcription</keyword>
<dbReference type="InterPro" id="IPR036236">
    <property type="entry name" value="Znf_C2H2_sf"/>
</dbReference>
<dbReference type="PANTHER" id="PTHR23235:SF120">
    <property type="entry name" value="KRUPPEL-LIKE FACTOR 15"/>
    <property type="match status" value="1"/>
</dbReference>
<keyword evidence="11" id="KW-0539">Nucleus</keyword>
<dbReference type="Gene3D" id="3.30.160.60">
    <property type="entry name" value="Classic Zinc Finger"/>
    <property type="match status" value="6"/>
</dbReference>
<dbReference type="GO" id="GO:0005694">
    <property type="term" value="C:chromosome"/>
    <property type="evidence" value="ECO:0007669"/>
    <property type="project" value="UniProtKB-ARBA"/>
</dbReference>
<evidence type="ECO:0000256" key="3">
    <source>
        <dbReference type="ARBA" id="ARBA00006991"/>
    </source>
</evidence>
<evidence type="ECO:0000256" key="7">
    <source>
        <dbReference type="ARBA" id="ARBA00022833"/>
    </source>
</evidence>
<dbReference type="PROSITE" id="PS00028">
    <property type="entry name" value="ZINC_FINGER_C2H2_1"/>
    <property type="match status" value="6"/>
</dbReference>
<reference evidence="16" key="1">
    <citation type="submission" date="2024-04" db="EMBL/GenBank/DDBJ databases">
        <title>Salinicola lusitanus LLJ914,a marine bacterium isolated from the Okinawa Trough.</title>
        <authorList>
            <person name="Li J."/>
        </authorList>
    </citation>
    <scope>NUCLEOTIDE SEQUENCE [LARGE SCALE GENOMIC DNA]</scope>
</reference>
<protein>
    <recommendedName>
        <fullName evidence="14">C2H2-type domain-containing protein</fullName>
    </recommendedName>
</protein>
<evidence type="ECO:0000256" key="12">
    <source>
        <dbReference type="PROSITE-ProRule" id="PRU00042"/>
    </source>
</evidence>
<keyword evidence="8" id="KW-0805">Transcription regulation</keyword>
<comment type="subcellular location">
    <subcellularLocation>
        <location evidence="2">Nucleus</location>
    </subcellularLocation>
</comment>
<dbReference type="SMART" id="SM00355">
    <property type="entry name" value="ZnF_C2H2"/>
    <property type="match status" value="6"/>
</dbReference>
<evidence type="ECO:0000256" key="2">
    <source>
        <dbReference type="ARBA" id="ARBA00004123"/>
    </source>
</evidence>
<keyword evidence="16" id="KW-1185">Reference proteome</keyword>
<dbReference type="PROSITE" id="PS50157">
    <property type="entry name" value="ZINC_FINGER_C2H2_2"/>
    <property type="match status" value="6"/>
</dbReference>
<evidence type="ECO:0000256" key="6">
    <source>
        <dbReference type="ARBA" id="ARBA00022771"/>
    </source>
</evidence>
<keyword evidence="4" id="KW-0479">Metal-binding</keyword>
<feature type="domain" description="C2H2-type" evidence="14">
    <location>
        <begin position="308"/>
        <end position="336"/>
    </location>
</feature>
<dbReference type="Pfam" id="PF00096">
    <property type="entry name" value="zf-C2H2"/>
    <property type="match status" value="6"/>
</dbReference>
<dbReference type="FunFam" id="3.30.160.60:FF:000110">
    <property type="entry name" value="Zinc finger protein-like"/>
    <property type="match status" value="1"/>
</dbReference>
<feature type="domain" description="C2H2-type" evidence="14">
    <location>
        <begin position="365"/>
        <end position="392"/>
    </location>
</feature>
<sequence length="392" mass="45318">MSKAQALRDLVMERLVVAADEIFALIERTFAEYEEEVLRNKHLQPPIELHKEDAPTLILHTEVHHSPEHMEHMDEDEEQTVHVKQEEDQSFEFSAAYSVKAEANMGILLPETAEDEEDEEVEEGPTEEQCAVEDDEEEEEEVPGCSQNLQQQIDNNNQQQNYETDDSEDWRPAEIAKKLPKLIGPKKEAKRGRPPRVIGNVLLDKNTSSESNCENLGKKKAKQTKCTVCGKNFQTEGQFKKHWMAHCGQRPFKCHICDKAFRNKATYRKHMITHEDDKPFICPACNRGFSQKCHLQAHMRIHTGEKPFSCPDCGVRFRYQRNIYRHITAVHKGEKPFSCPFCDKAFSQKSPFIVHMRTHTGEKPFSCSICKKGFIDNCHLKKHVKTHEVHTR</sequence>
<dbReference type="InterPro" id="IPR013087">
    <property type="entry name" value="Znf_C2H2_type"/>
</dbReference>
<comment type="similarity">
    <text evidence="3">Belongs to the krueppel C2H2-type zinc-finger protein family.</text>
</comment>
<feature type="compositionally biased region" description="Acidic residues" evidence="13">
    <location>
        <begin position="113"/>
        <end position="142"/>
    </location>
</feature>
<comment type="caution">
    <text evidence="15">The sequence shown here is derived from an EMBL/GenBank/DDBJ whole genome shotgun (WGS) entry which is preliminary data.</text>
</comment>
<dbReference type="FunFam" id="3.30.160.60:FF:000325">
    <property type="entry name" value="ZFP90 zinc finger protein"/>
    <property type="match status" value="1"/>
</dbReference>
<evidence type="ECO:0000256" key="13">
    <source>
        <dbReference type="SAM" id="MobiDB-lite"/>
    </source>
</evidence>
<evidence type="ECO:0000256" key="11">
    <source>
        <dbReference type="ARBA" id="ARBA00023242"/>
    </source>
</evidence>
<keyword evidence="5" id="KW-0677">Repeat</keyword>